<evidence type="ECO:0000313" key="3">
    <source>
        <dbReference type="Proteomes" id="UP000262477"/>
    </source>
</evidence>
<proteinExistence type="predicted"/>
<accession>A0A371PPU2</accession>
<comment type="caution">
    <text evidence="2">The sequence shown here is derived from an EMBL/GenBank/DDBJ whole genome shotgun (WGS) entry which is preliminary data.</text>
</comment>
<keyword evidence="3" id="KW-1185">Reference proteome</keyword>
<evidence type="ECO:0000313" key="2">
    <source>
        <dbReference type="EMBL" id="REK84526.1"/>
    </source>
</evidence>
<feature type="region of interest" description="Disordered" evidence="1">
    <location>
        <begin position="71"/>
        <end position="173"/>
    </location>
</feature>
<name>A0A371PPU2_STRIH</name>
<organism evidence="2 3">
    <name type="scientific">Streptomyces inhibens</name>
    <dbReference type="NCBI Taxonomy" id="2293571"/>
    <lineage>
        <taxon>Bacteria</taxon>
        <taxon>Bacillati</taxon>
        <taxon>Actinomycetota</taxon>
        <taxon>Actinomycetes</taxon>
        <taxon>Kitasatosporales</taxon>
        <taxon>Streptomycetaceae</taxon>
        <taxon>Streptomyces</taxon>
    </lineage>
</organism>
<reference evidence="2 3" key="1">
    <citation type="submission" date="2018-08" db="EMBL/GenBank/DDBJ databases">
        <title>Streptomyces NEAU-D10 sp. nov., a novel Actinomycete isolated from soil.</title>
        <authorList>
            <person name="Jin L."/>
        </authorList>
    </citation>
    <scope>NUCLEOTIDE SEQUENCE [LARGE SCALE GENOMIC DNA]</scope>
    <source>
        <strain evidence="2 3">NEAU-D10</strain>
    </source>
</reference>
<protein>
    <submittedName>
        <fullName evidence="2">Uncharacterized protein</fullName>
    </submittedName>
</protein>
<sequence>MKGKNSKALSDNQAAAESLDGWSIAAALHSLTETWRPSLDGIRDRARAGAANLRASASGHEWNDDLVSHDFEKTPDTAMSSPAGPGVSSAVGYTWQPSPAGKTLPDPGFASPSPDFPSGGAYQPPVPGTKAPSVDDMLDAKPVTPVYEPGVTGATTRDGHQGSPQVGSDSPFG</sequence>
<feature type="compositionally biased region" description="Polar residues" evidence="1">
    <location>
        <begin position="162"/>
        <end position="173"/>
    </location>
</feature>
<dbReference type="EMBL" id="QUAC01000483">
    <property type="protein sequence ID" value="REK84526.1"/>
    <property type="molecule type" value="Genomic_DNA"/>
</dbReference>
<evidence type="ECO:0000256" key="1">
    <source>
        <dbReference type="SAM" id="MobiDB-lite"/>
    </source>
</evidence>
<dbReference type="Proteomes" id="UP000262477">
    <property type="component" value="Unassembled WGS sequence"/>
</dbReference>
<dbReference type="AlphaFoldDB" id="A0A371PPU2"/>
<gene>
    <name evidence="2" type="ORF">DY245_42995</name>
</gene>